<sequence>MAFPGICSPRSARLLLTGSVDLPEFALKTVADTRPLAKEPPIYFPGLKPLVRPWRLPPWLRPHVDDLVKKKSGLFFSSAVSRPLRVARLPVLPPPVPILKRAEGPAKLRRQVSFGDTVVHEVERFPWRVFPPPRFAVFEPKRRLPLPVPSHPATQELPRRALHLEVTVRGPTFGQWMTGLAVGVAAMTVLSWLR</sequence>
<evidence type="ECO:0000256" key="1">
    <source>
        <dbReference type="SAM" id="Phobius"/>
    </source>
</evidence>
<feature type="transmembrane region" description="Helical" evidence="1">
    <location>
        <begin position="173"/>
        <end position="193"/>
    </location>
</feature>
<dbReference type="Proteomes" id="UP001147782">
    <property type="component" value="Unassembled WGS sequence"/>
</dbReference>
<evidence type="ECO:0000313" key="3">
    <source>
        <dbReference type="Proteomes" id="UP001147782"/>
    </source>
</evidence>
<keyword evidence="1" id="KW-0472">Membrane</keyword>
<dbReference type="AlphaFoldDB" id="A0A9W9SKE8"/>
<keyword evidence="1" id="KW-0812">Transmembrane</keyword>
<dbReference type="GeneID" id="81437470"/>
<dbReference type="EMBL" id="JAPZBS010000004">
    <property type="protein sequence ID" value="KAJ5377953.1"/>
    <property type="molecule type" value="Genomic_DNA"/>
</dbReference>
<accession>A0A9W9SKE8</accession>
<keyword evidence="1" id="KW-1133">Transmembrane helix</keyword>
<reference evidence="2" key="2">
    <citation type="journal article" date="2023" name="IMA Fungus">
        <title>Comparative genomic study of the Penicillium genus elucidates a diverse pangenome and 15 lateral gene transfer events.</title>
        <authorList>
            <person name="Petersen C."/>
            <person name="Sorensen T."/>
            <person name="Nielsen M.R."/>
            <person name="Sondergaard T.E."/>
            <person name="Sorensen J.L."/>
            <person name="Fitzpatrick D.A."/>
            <person name="Frisvad J.C."/>
            <person name="Nielsen K.L."/>
        </authorList>
    </citation>
    <scope>NUCLEOTIDE SEQUENCE</scope>
    <source>
        <strain evidence="2">IBT 29864</strain>
    </source>
</reference>
<dbReference type="RefSeq" id="XP_056556816.1">
    <property type="nucleotide sequence ID" value="XM_056698291.1"/>
</dbReference>
<keyword evidence="3" id="KW-1185">Reference proteome</keyword>
<organism evidence="2 3">
    <name type="scientific">Penicillium cataractarum</name>
    <dbReference type="NCBI Taxonomy" id="2100454"/>
    <lineage>
        <taxon>Eukaryota</taxon>
        <taxon>Fungi</taxon>
        <taxon>Dikarya</taxon>
        <taxon>Ascomycota</taxon>
        <taxon>Pezizomycotina</taxon>
        <taxon>Eurotiomycetes</taxon>
        <taxon>Eurotiomycetidae</taxon>
        <taxon>Eurotiales</taxon>
        <taxon>Aspergillaceae</taxon>
        <taxon>Penicillium</taxon>
    </lineage>
</organism>
<comment type="caution">
    <text evidence="2">The sequence shown here is derived from an EMBL/GenBank/DDBJ whole genome shotgun (WGS) entry which is preliminary data.</text>
</comment>
<protein>
    <submittedName>
        <fullName evidence="2">Uncharacterized protein</fullName>
    </submittedName>
</protein>
<dbReference type="OrthoDB" id="4368550at2759"/>
<proteinExistence type="predicted"/>
<name>A0A9W9SKE8_9EURO</name>
<reference evidence="2" key="1">
    <citation type="submission" date="2022-11" db="EMBL/GenBank/DDBJ databases">
        <authorList>
            <person name="Petersen C."/>
        </authorList>
    </citation>
    <scope>NUCLEOTIDE SEQUENCE</scope>
    <source>
        <strain evidence="2">IBT 29864</strain>
    </source>
</reference>
<gene>
    <name evidence="2" type="ORF">N7496_005362</name>
</gene>
<evidence type="ECO:0000313" key="2">
    <source>
        <dbReference type="EMBL" id="KAJ5377953.1"/>
    </source>
</evidence>